<dbReference type="EMBL" id="AKWD02000056">
    <property type="protein sequence ID" value="EMO52571.1"/>
    <property type="molecule type" value="Genomic_DNA"/>
</dbReference>
<reference evidence="1 2" key="1">
    <citation type="submission" date="2013-01" db="EMBL/GenBank/DDBJ databases">
        <authorList>
            <person name="Harkins D.M."/>
            <person name="Durkin A.S."/>
            <person name="Brinkac L.M."/>
            <person name="Haft D.H."/>
            <person name="Selengut J.D."/>
            <person name="Sanka R."/>
            <person name="DePew J."/>
            <person name="Purushe J."/>
            <person name="Matthias M.A."/>
            <person name="Vinetz J.M."/>
            <person name="Sutton G.G."/>
            <person name="Nierman W.C."/>
            <person name="Fouts D.E."/>
        </authorList>
    </citation>
    <scope>NUCLEOTIDE SEQUENCE [LARGE SCALE GENOMIC DNA]</scope>
    <source>
        <strain evidence="1 2">HAI1536</strain>
    </source>
</reference>
<protein>
    <submittedName>
        <fullName evidence="1">Uncharacterized protein</fullName>
    </submittedName>
</protein>
<dbReference type="AlphaFoldDB" id="M6VC26"/>
<sequence>MTSVALNSAKRFSIITLPTVEENFRIRKSKNAHFSSVPTRMSLFTCKKYVFLIEKSLHPKLGETHATLSQTQCLTPNESFDRSR</sequence>
<proteinExistence type="predicted"/>
<dbReference type="Proteomes" id="UP000012112">
    <property type="component" value="Unassembled WGS sequence"/>
</dbReference>
<organism evidence="1 2">
    <name type="scientific">Leptospira noguchii</name>
    <dbReference type="NCBI Taxonomy" id="28182"/>
    <lineage>
        <taxon>Bacteria</taxon>
        <taxon>Pseudomonadati</taxon>
        <taxon>Spirochaetota</taxon>
        <taxon>Spirochaetia</taxon>
        <taxon>Leptospirales</taxon>
        <taxon>Leptospiraceae</taxon>
        <taxon>Leptospira</taxon>
    </lineage>
</organism>
<accession>M6VC26</accession>
<evidence type="ECO:0000313" key="1">
    <source>
        <dbReference type="EMBL" id="EMO52571.1"/>
    </source>
</evidence>
<gene>
    <name evidence="1" type="ORF">LEP1GSC172_1005</name>
</gene>
<dbReference type="AntiFam" id="ANF00049">
    <property type="entry name" value="Contained within insertion sequence ISlin1"/>
</dbReference>
<name>M6VC26_9LEPT</name>
<evidence type="ECO:0000313" key="2">
    <source>
        <dbReference type="Proteomes" id="UP000012112"/>
    </source>
</evidence>
<comment type="caution">
    <text evidence="1">The sequence shown here is derived from an EMBL/GenBank/DDBJ whole genome shotgun (WGS) entry which is preliminary data.</text>
</comment>